<feature type="non-terminal residue" evidence="1">
    <location>
        <position position="65"/>
    </location>
</feature>
<evidence type="ECO:0000313" key="2">
    <source>
        <dbReference type="Proteomes" id="UP000824469"/>
    </source>
</evidence>
<gene>
    <name evidence="1" type="ORF">KI387_024682</name>
</gene>
<dbReference type="Proteomes" id="UP000824469">
    <property type="component" value="Unassembled WGS sequence"/>
</dbReference>
<reference evidence="1 2" key="1">
    <citation type="journal article" date="2021" name="Nat. Plants">
        <title>The Taxus genome provides insights into paclitaxel biosynthesis.</title>
        <authorList>
            <person name="Xiong X."/>
            <person name="Gou J."/>
            <person name="Liao Q."/>
            <person name="Li Y."/>
            <person name="Zhou Q."/>
            <person name="Bi G."/>
            <person name="Li C."/>
            <person name="Du R."/>
            <person name="Wang X."/>
            <person name="Sun T."/>
            <person name="Guo L."/>
            <person name="Liang H."/>
            <person name="Lu P."/>
            <person name="Wu Y."/>
            <person name="Zhang Z."/>
            <person name="Ro D.K."/>
            <person name="Shang Y."/>
            <person name="Huang S."/>
            <person name="Yan J."/>
        </authorList>
    </citation>
    <scope>NUCLEOTIDE SEQUENCE [LARGE SCALE GENOMIC DNA]</scope>
    <source>
        <strain evidence="1">Ta-2019</strain>
    </source>
</reference>
<accession>A0AA38LC06</accession>
<feature type="non-terminal residue" evidence="1">
    <location>
        <position position="1"/>
    </location>
</feature>
<proteinExistence type="predicted"/>
<protein>
    <submittedName>
        <fullName evidence="1">Uncharacterized protein</fullName>
    </submittedName>
</protein>
<evidence type="ECO:0000313" key="1">
    <source>
        <dbReference type="EMBL" id="KAH9316055.1"/>
    </source>
</evidence>
<comment type="caution">
    <text evidence="1">The sequence shown here is derived from an EMBL/GenBank/DDBJ whole genome shotgun (WGS) entry which is preliminary data.</text>
</comment>
<sequence>TGICETIGMDEVMFWVVGEGILDVAGAIDVADVAVIVGMGPSYETTGGKAGVGSMEPEEVGAEVG</sequence>
<dbReference type="AlphaFoldDB" id="A0AA38LC06"/>
<dbReference type="EMBL" id="JAHRHJ020000005">
    <property type="protein sequence ID" value="KAH9316055.1"/>
    <property type="molecule type" value="Genomic_DNA"/>
</dbReference>
<keyword evidence="2" id="KW-1185">Reference proteome</keyword>
<name>A0AA38LC06_TAXCH</name>
<organism evidence="1 2">
    <name type="scientific">Taxus chinensis</name>
    <name type="common">Chinese yew</name>
    <name type="synonym">Taxus wallichiana var. chinensis</name>
    <dbReference type="NCBI Taxonomy" id="29808"/>
    <lineage>
        <taxon>Eukaryota</taxon>
        <taxon>Viridiplantae</taxon>
        <taxon>Streptophyta</taxon>
        <taxon>Embryophyta</taxon>
        <taxon>Tracheophyta</taxon>
        <taxon>Spermatophyta</taxon>
        <taxon>Pinopsida</taxon>
        <taxon>Pinidae</taxon>
        <taxon>Conifers II</taxon>
        <taxon>Cupressales</taxon>
        <taxon>Taxaceae</taxon>
        <taxon>Taxus</taxon>
    </lineage>
</organism>